<dbReference type="PANTHER" id="PTHR36836">
    <property type="entry name" value="COLANIC ACID BIOSYNTHESIS PROTEIN WCAK"/>
    <property type="match status" value="1"/>
</dbReference>
<organism evidence="3 4">
    <name type="scientific">Marinobacterium rhizophilum</name>
    <dbReference type="NCBI Taxonomy" id="420402"/>
    <lineage>
        <taxon>Bacteria</taxon>
        <taxon>Pseudomonadati</taxon>
        <taxon>Pseudomonadota</taxon>
        <taxon>Gammaproteobacteria</taxon>
        <taxon>Oceanospirillales</taxon>
        <taxon>Oceanospirillaceae</taxon>
        <taxon>Marinobacterium</taxon>
    </lineage>
</organism>
<dbReference type="InterPro" id="IPR007345">
    <property type="entry name" value="Polysacch_pyruvyl_Trfase"/>
</dbReference>
<evidence type="ECO:0000256" key="1">
    <source>
        <dbReference type="SAM" id="Coils"/>
    </source>
</evidence>
<protein>
    <submittedName>
        <fullName evidence="3">Polysaccharide pyruvyl transferase family protein</fullName>
    </submittedName>
</protein>
<keyword evidence="3" id="KW-0808">Transferase</keyword>
<feature type="coiled-coil region" evidence="1">
    <location>
        <begin position="332"/>
        <end position="359"/>
    </location>
</feature>
<sequence>MKILFLNDTSRSRNWGCQATTSCLRYLVERKWPGAQLDSVHLPKLPYRHIPQLRRWVESRFLAAGKTRDLDRFLQQMNVRVDERWFSYDLVLLNGEGSMHGKSGHLMRLLALVERLKRAGVPCISVNQSVDLASKPAALEYLQQVYAGLDAVQVREAISLQGLGEAVPCAELVPDAAFFSNRLPPDWGRKSTPAADIAPGSIAIFGSSALGPRDGATMGRLCDAVRQVRPEAPLLFLCSTKTDEALAQAMTAKLSGVQTLTEQQLGFRDLCDVLAQVEISVGGRFHPTILAALQGTVTIPLVGNTCKMNGLMALLESRGGVLSCNYSVPEYVQALEAGFAELDAEKRRLRQRCDSLADAVEQGLERAFATAG</sequence>
<dbReference type="Proteomes" id="UP001058461">
    <property type="component" value="Chromosome"/>
</dbReference>
<feature type="domain" description="Polysaccharide pyruvyl transferase" evidence="2">
    <location>
        <begin position="17"/>
        <end position="301"/>
    </location>
</feature>
<keyword evidence="4" id="KW-1185">Reference proteome</keyword>
<name>A0ABY5HEC5_9GAMM</name>
<dbReference type="Pfam" id="PF04230">
    <property type="entry name" value="PS_pyruv_trans"/>
    <property type="match status" value="1"/>
</dbReference>
<evidence type="ECO:0000313" key="3">
    <source>
        <dbReference type="EMBL" id="UTW10583.1"/>
    </source>
</evidence>
<accession>A0ABY5HEC5</accession>
<dbReference type="RefSeq" id="WP_255852629.1">
    <property type="nucleotide sequence ID" value="NZ_CP073347.1"/>
</dbReference>
<reference evidence="3" key="1">
    <citation type="submission" date="2021-04" db="EMBL/GenBank/DDBJ databases">
        <title>Oceanospirillales bacteria with DddD are important DMSP degraders in coastal seawater.</title>
        <authorList>
            <person name="Liu J."/>
        </authorList>
    </citation>
    <scope>NUCLEOTIDE SEQUENCE</scope>
    <source>
        <strain evidence="3">D13-1</strain>
    </source>
</reference>
<keyword evidence="1" id="KW-0175">Coiled coil</keyword>
<evidence type="ECO:0000259" key="2">
    <source>
        <dbReference type="Pfam" id="PF04230"/>
    </source>
</evidence>
<proteinExistence type="predicted"/>
<evidence type="ECO:0000313" key="4">
    <source>
        <dbReference type="Proteomes" id="UP001058461"/>
    </source>
</evidence>
<dbReference type="PANTHER" id="PTHR36836:SF1">
    <property type="entry name" value="COLANIC ACID BIOSYNTHESIS PROTEIN WCAK"/>
    <property type="match status" value="1"/>
</dbReference>
<dbReference type="GO" id="GO:0016740">
    <property type="term" value="F:transferase activity"/>
    <property type="evidence" value="ECO:0007669"/>
    <property type="project" value="UniProtKB-KW"/>
</dbReference>
<gene>
    <name evidence="3" type="ORF">KDW95_14935</name>
</gene>
<dbReference type="EMBL" id="CP073347">
    <property type="protein sequence ID" value="UTW10583.1"/>
    <property type="molecule type" value="Genomic_DNA"/>
</dbReference>